<dbReference type="EMBL" id="JPRL01000001">
    <property type="protein sequence ID" value="KFF05763.1"/>
    <property type="molecule type" value="Genomic_DNA"/>
</dbReference>
<accession>A0A085ZMU9</accession>
<dbReference type="STRING" id="362418.IW19_09630"/>
<keyword evidence="2" id="KW-1185">Reference proteome</keyword>
<dbReference type="Proteomes" id="UP000028715">
    <property type="component" value="Unassembled WGS sequence"/>
</dbReference>
<protein>
    <submittedName>
        <fullName evidence="1">Uncharacterized protein</fullName>
    </submittedName>
</protein>
<dbReference type="AlphaFoldDB" id="A0A085ZMU9"/>
<name>A0A085ZMU9_9FLAO</name>
<evidence type="ECO:0000313" key="2">
    <source>
        <dbReference type="Proteomes" id="UP000028715"/>
    </source>
</evidence>
<sequence>MEFIQSKVYPKLYLIKDPINNRDSLNTIIKKMVVQKMNAEFIGKENKYKEKYQYSSESPSRTDLYYSLSFYRYYKGWGTNPFGEAGTEHFIQNKEDPGGFSSELLEHYYEYKIAEFDIAFCKNDTINYFGVLRYFQNGEEKTTDTIIKAKIKELNLNVKIAK</sequence>
<comment type="caution">
    <text evidence="1">The sequence shown here is derived from an EMBL/GenBank/DDBJ whole genome shotgun (WGS) entry which is preliminary data.</text>
</comment>
<dbReference type="eggNOG" id="ENOG5033XYY">
    <property type="taxonomic scope" value="Bacteria"/>
</dbReference>
<evidence type="ECO:0000313" key="1">
    <source>
        <dbReference type="EMBL" id="KFF05763.1"/>
    </source>
</evidence>
<gene>
    <name evidence="1" type="ORF">IW19_09630</name>
</gene>
<proteinExistence type="predicted"/>
<reference evidence="1 2" key="1">
    <citation type="submission" date="2014-07" db="EMBL/GenBank/DDBJ databases">
        <title>Genome of Flavobacterium reichenbachii LMG 25512.</title>
        <authorList>
            <person name="Stropko S.J."/>
            <person name="Pipes S.E."/>
            <person name="Newman J.D."/>
        </authorList>
    </citation>
    <scope>NUCLEOTIDE SEQUENCE [LARGE SCALE GENOMIC DNA]</scope>
    <source>
        <strain evidence="1 2">LMG 25512</strain>
    </source>
</reference>
<organism evidence="1 2">
    <name type="scientific">Flavobacterium reichenbachii</name>
    <dbReference type="NCBI Taxonomy" id="362418"/>
    <lineage>
        <taxon>Bacteria</taxon>
        <taxon>Pseudomonadati</taxon>
        <taxon>Bacteroidota</taxon>
        <taxon>Flavobacteriia</taxon>
        <taxon>Flavobacteriales</taxon>
        <taxon>Flavobacteriaceae</taxon>
        <taxon>Flavobacterium</taxon>
    </lineage>
</organism>